<dbReference type="InterPro" id="IPR011032">
    <property type="entry name" value="GroES-like_sf"/>
</dbReference>
<dbReference type="Gene3D" id="3.90.180.10">
    <property type="entry name" value="Medium-chain alcohol dehydrogenases, catalytic domain"/>
    <property type="match status" value="1"/>
</dbReference>
<dbReference type="SMART" id="SM00829">
    <property type="entry name" value="PKS_ER"/>
    <property type="match status" value="1"/>
</dbReference>
<keyword evidence="3" id="KW-1185">Reference proteome</keyword>
<name>A0A316YG72_9BASI</name>
<organism evidence="2 3">
    <name type="scientific">Acaromyces ingoldii</name>
    <dbReference type="NCBI Taxonomy" id="215250"/>
    <lineage>
        <taxon>Eukaryota</taxon>
        <taxon>Fungi</taxon>
        <taxon>Dikarya</taxon>
        <taxon>Basidiomycota</taxon>
        <taxon>Ustilaginomycotina</taxon>
        <taxon>Exobasidiomycetes</taxon>
        <taxon>Exobasidiales</taxon>
        <taxon>Cryptobasidiaceae</taxon>
        <taxon>Acaromyces</taxon>
    </lineage>
</organism>
<dbReference type="InterPro" id="IPR050700">
    <property type="entry name" value="YIM1/Zinc_Alcohol_DH_Fams"/>
</dbReference>
<dbReference type="GO" id="GO:0016491">
    <property type="term" value="F:oxidoreductase activity"/>
    <property type="evidence" value="ECO:0007669"/>
    <property type="project" value="InterPro"/>
</dbReference>
<accession>A0A316YG72</accession>
<reference evidence="2 3" key="1">
    <citation type="journal article" date="2018" name="Mol. Biol. Evol.">
        <title>Broad Genomic Sampling Reveals a Smut Pathogenic Ancestry of the Fungal Clade Ustilaginomycotina.</title>
        <authorList>
            <person name="Kijpornyongpan T."/>
            <person name="Mondo S.J."/>
            <person name="Barry K."/>
            <person name="Sandor L."/>
            <person name="Lee J."/>
            <person name="Lipzen A."/>
            <person name="Pangilinan J."/>
            <person name="LaButti K."/>
            <person name="Hainaut M."/>
            <person name="Henrissat B."/>
            <person name="Grigoriev I.V."/>
            <person name="Spatafora J.W."/>
            <person name="Aime M.C."/>
        </authorList>
    </citation>
    <scope>NUCLEOTIDE SEQUENCE [LARGE SCALE GENOMIC DNA]</scope>
    <source>
        <strain evidence="2 3">MCA 4198</strain>
    </source>
</reference>
<dbReference type="Gene3D" id="3.40.50.720">
    <property type="entry name" value="NAD(P)-binding Rossmann-like Domain"/>
    <property type="match status" value="1"/>
</dbReference>
<protein>
    <submittedName>
        <fullName evidence="2">GroES-like protein</fullName>
    </submittedName>
</protein>
<proteinExistence type="predicted"/>
<dbReference type="SUPFAM" id="SSF50129">
    <property type="entry name" value="GroES-like"/>
    <property type="match status" value="1"/>
</dbReference>
<dbReference type="GO" id="GO:0005739">
    <property type="term" value="C:mitochondrion"/>
    <property type="evidence" value="ECO:0007669"/>
    <property type="project" value="TreeGrafter"/>
</dbReference>
<dbReference type="InterPro" id="IPR013154">
    <property type="entry name" value="ADH-like_N"/>
</dbReference>
<dbReference type="Proteomes" id="UP000245768">
    <property type="component" value="Unassembled WGS sequence"/>
</dbReference>
<dbReference type="RefSeq" id="XP_025374816.1">
    <property type="nucleotide sequence ID" value="XM_025524494.1"/>
</dbReference>
<dbReference type="InterPro" id="IPR036291">
    <property type="entry name" value="NAD(P)-bd_dom_sf"/>
</dbReference>
<dbReference type="STRING" id="215250.A0A316YG72"/>
<gene>
    <name evidence="2" type="ORF">FA10DRAFT_296310</name>
</gene>
<dbReference type="Pfam" id="PF13602">
    <property type="entry name" value="ADH_zinc_N_2"/>
    <property type="match status" value="1"/>
</dbReference>
<evidence type="ECO:0000313" key="3">
    <source>
        <dbReference type="Proteomes" id="UP000245768"/>
    </source>
</evidence>
<dbReference type="OrthoDB" id="9930022at2759"/>
<dbReference type="EMBL" id="KZ819639">
    <property type="protein sequence ID" value="PWN87618.1"/>
    <property type="molecule type" value="Genomic_DNA"/>
</dbReference>
<dbReference type="PANTHER" id="PTHR11695">
    <property type="entry name" value="ALCOHOL DEHYDROGENASE RELATED"/>
    <property type="match status" value="1"/>
</dbReference>
<dbReference type="InParanoid" id="A0A316YG72"/>
<sequence length="481" mass="52728">MSKLPASCKAWEFRARGSPDQVLKLVDHHIPALGTDELIVKVEAAGLNPVDWKLMKMVPKFFSKSEVVGCDYSGTVVASSSSRFQPGDQVYGYIDPSLSSSKGWGTLTQYAIAPASMCATRPQHLDAEKAAGIGLVGLMAFSMARQVKDGAGQRVFVNGGSTAVGLSLIPMLKKKGAYVISTASGEKVDVVKQIGADVVLDYRKKDVITTLRTEYSGDKSFDEILDCVGSFTIYKHCAAYLKKGGTYGNIGADFSGGVLAYLIQTLTIVLRPKVLGGVPRPFKSLWITCDQKNMESLDAYIQSGVVQPIVDSTFPFRETLAAFRRQMTNLKALNGSCLILIINILSLESLRLSFPSRQAVAHVFYADFFTTEADGTVVKNEVVNEWTDKTYANIFKDVFLKIRQLPNYRDFLDHLTPDMVAKAGGEPHGLLKDEKEYDDFVQRERQRRARVPIWQGLVHMAVAQKPATRVPSSAVSSSGAR</sequence>
<dbReference type="CDD" id="cd08267">
    <property type="entry name" value="MDR1"/>
    <property type="match status" value="1"/>
</dbReference>
<dbReference type="AlphaFoldDB" id="A0A316YG72"/>
<dbReference type="SUPFAM" id="SSF51735">
    <property type="entry name" value="NAD(P)-binding Rossmann-fold domains"/>
    <property type="match status" value="1"/>
</dbReference>
<feature type="domain" description="Enoyl reductase (ER)" evidence="1">
    <location>
        <begin position="17"/>
        <end position="330"/>
    </location>
</feature>
<dbReference type="GeneID" id="37046410"/>
<dbReference type="Pfam" id="PF08240">
    <property type="entry name" value="ADH_N"/>
    <property type="match status" value="1"/>
</dbReference>
<evidence type="ECO:0000259" key="1">
    <source>
        <dbReference type="SMART" id="SM00829"/>
    </source>
</evidence>
<dbReference type="PANTHER" id="PTHR11695:SF294">
    <property type="entry name" value="RETICULON-4-INTERACTING PROTEIN 1, MITOCHONDRIAL"/>
    <property type="match status" value="1"/>
</dbReference>
<evidence type="ECO:0000313" key="2">
    <source>
        <dbReference type="EMBL" id="PWN87618.1"/>
    </source>
</evidence>
<dbReference type="InterPro" id="IPR020843">
    <property type="entry name" value="ER"/>
</dbReference>